<evidence type="ECO:0000256" key="1">
    <source>
        <dbReference type="SAM" id="SignalP"/>
    </source>
</evidence>
<gene>
    <name evidence="4" type="ORF">LMG31841_01916</name>
</gene>
<accession>A0A9N8X2C7</accession>
<dbReference type="InterPro" id="IPR037050">
    <property type="entry name" value="DUF1254_sf"/>
</dbReference>
<dbReference type="AlphaFoldDB" id="A0A9N8X2C7"/>
<evidence type="ECO:0000313" key="4">
    <source>
        <dbReference type="EMBL" id="CAG4894446.1"/>
    </source>
</evidence>
<dbReference type="Pfam" id="PF06863">
    <property type="entry name" value="DUF1254"/>
    <property type="match status" value="1"/>
</dbReference>
<evidence type="ECO:0008006" key="6">
    <source>
        <dbReference type="Google" id="ProtNLM"/>
    </source>
</evidence>
<dbReference type="Gene3D" id="2.60.40.1610">
    <property type="entry name" value="Domain of unknown function DUF1254"/>
    <property type="match status" value="1"/>
</dbReference>
<dbReference type="PANTHER" id="PTHR36509:SF2">
    <property type="entry name" value="BLL3101 PROTEIN"/>
    <property type="match status" value="1"/>
</dbReference>
<keyword evidence="1" id="KW-0732">Signal</keyword>
<feature type="chain" id="PRO_5040143692" description="Cell envelope protein" evidence="1">
    <location>
        <begin position="22"/>
        <end position="477"/>
    </location>
</feature>
<sequence length="477" mass="52148">MLKKKIVCLSLLLPAAMASVAATQTAGSHDASHPSAGSGTLKPAQVEAIAKEAYIFGTPMVDMYGTMYAFSVDKTGSQYKGPFNSILNIARVFTPDDTAFVTPNSDTPYSFAGLDLRAEPVVITIPPMEKNRYFVFQLMDTYTFNFDYIGSRTTGNQGGHYLIAGPHWKGATPKGITKVIRSETEFVNVVGRTQLFNPADLDNVKKIQAGYRIEPLSAFEGQPAPPPGPAIDWIKPLPPGTERTSLEFFNQLAFMLQFAPVNPTEAALRHRFEQIGIVPGKPFDVSALPADTQAALKAGMEAGQKAIDARRASLAGHSDTLFGSRAFLKNDYVARATGTQVGIGANSRDEALYPILEKDATGQPLDGSKHYTLHFAKGQLPPVNAFWSMTMYNVPQQLLVKNPINRYLINAPMLPDLKTDPDGGYTIYIQSDSPGKDKEPNWLPAPQGGFMIAMRYYWPKPALLKNEWVSPKIQPAK</sequence>
<reference evidence="4" key="1">
    <citation type="submission" date="2021-04" db="EMBL/GenBank/DDBJ databases">
        <authorList>
            <person name="Vanwijnsberghe S."/>
        </authorList>
    </citation>
    <scope>NUCLEOTIDE SEQUENCE</scope>
    <source>
        <strain evidence="4">LMG 31841</strain>
    </source>
</reference>
<feature type="domain" description="DUF1214" evidence="2">
    <location>
        <begin position="350"/>
        <end position="460"/>
    </location>
</feature>
<evidence type="ECO:0000259" key="2">
    <source>
        <dbReference type="Pfam" id="PF06742"/>
    </source>
</evidence>
<dbReference type="Gene3D" id="1.10.3360.10">
    <property type="entry name" value="VPA0735-like domain"/>
    <property type="match status" value="1"/>
</dbReference>
<evidence type="ECO:0000259" key="3">
    <source>
        <dbReference type="Pfam" id="PF06863"/>
    </source>
</evidence>
<dbReference type="RefSeq" id="WP_228875915.1">
    <property type="nucleotide sequence ID" value="NZ_CAJQZC010000003.1"/>
</dbReference>
<protein>
    <recommendedName>
        <fullName evidence="6">Cell envelope protein</fullName>
    </recommendedName>
</protein>
<name>A0A9N8X2C7_9BURK</name>
<dbReference type="InterPro" id="IPR010679">
    <property type="entry name" value="DUF1254"/>
</dbReference>
<organism evidence="4 5">
    <name type="scientific">Paraburkholderia saeva</name>
    <dbReference type="NCBI Taxonomy" id="2777537"/>
    <lineage>
        <taxon>Bacteria</taxon>
        <taxon>Pseudomonadati</taxon>
        <taxon>Pseudomonadota</taxon>
        <taxon>Betaproteobacteria</taxon>
        <taxon>Burkholderiales</taxon>
        <taxon>Burkholderiaceae</taxon>
        <taxon>Paraburkholderia</taxon>
    </lineage>
</organism>
<dbReference type="SUPFAM" id="SSF160935">
    <property type="entry name" value="VPA0735-like"/>
    <property type="match status" value="1"/>
</dbReference>
<feature type="signal peptide" evidence="1">
    <location>
        <begin position="1"/>
        <end position="21"/>
    </location>
</feature>
<dbReference type="InterPro" id="IPR010621">
    <property type="entry name" value="DUF1214"/>
</dbReference>
<dbReference type="PANTHER" id="PTHR36509">
    <property type="entry name" value="BLL3101 PROTEIN"/>
    <property type="match status" value="1"/>
</dbReference>
<dbReference type="Proteomes" id="UP000789704">
    <property type="component" value="Unassembled WGS sequence"/>
</dbReference>
<proteinExistence type="predicted"/>
<evidence type="ECO:0000313" key="5">
    <source>
        <dbReference type="Proteomes" id="UP000789704"/>
    </source>
</evidence>
<comment type="caution">
    <text evidence="4">The sequence shown here is derived from an EMBL/GenBank/DDBJ whole genome shotgun (WGS) entry which is preliminary data.</text>
</comment>
<feature type="domain" description="DUF1254" evidence="3">
    <location>
        <begin position="83"/>
        <end position="215"/>
    </location>
</feature>
<dbReference type="EMBL" id="CAJQZC010000003">
    <property type="protein sequence ID" value="CAG4894446.1"/>
    <property type="molecule type" value="Genomic_DNA"/>
</dbReference>
<dbReference type="Gene3D" id="2.60.120.600">
    <property type="entry name" value="Domain of unknown function DUF1214, C-terminal domain"/>
    <property type="match status" value="1"/>
</dbReference>
<dbReference type="InterPro" id="IPR037049">
    <property type="entry name" value="DUF1214_C_sf"/>
</dbReference>
<keyword evidence="5" id="KW-1185">Reference proteome</keyword>
<dbReference type="Pfam" id="PF06742">
    <property type="entry name" value="DUF1214"/>
    <property type="match status" value="1"/>
</dbReference>